<protein>
    <submittedName>
        <fullName evidence="1">Uncharacterized protein</fullName>
    </submittedName>
</protein>
<organism evidence="1 2">
    <name type="scientific">Vibrio aquimaris</name>
    <dbReference type="NCBI Taxonomy" id="2587862"/>
    <lineage>
        <taxon>Bacteria</taxon>
        <taxon>Pseudomonadati</taxon>
        <taxon>Pseudomonadota</taxon>
        <taxon>Gammaproteobacteria</taxon>
        <taxon>Vibrionales</taxon>
        <taxon>Vibrionaceae</taxon>
        <taxon>Vibrio</taxon>
    </lineage>
</organism>
<evidence type="ECO:0000313" key="1">
    <source>
        <dbReference type="EMBL" id="QFT27172.1"/>
    </source>
</evidence>
<dbReference type="KEGG" id="vaq:FIV01_12100"/>
<evidence type="ECO:0000313" key="2">
    <source>
        <dbReference type="Proteomes" id="UP000326936"/>
    </source>
</evidence>
<dbReference type="EMBL" id="CP045350">
    <property type="protein sequence ID" value="QFT27172.1"/>
    <property type="molecule type" value="Genomic_DNA"/>
</dbReference>
<gene>
    <name evidence="1" type="ORF">FIV01_12100</name>
</gene>
<reference evidence="1 2" key="1">
    <citation type="submission" date="2019-10" db="EMBL/GenBank/DDBJ databases">
        <title>Complete genome sequence of Vibrio sp. strain THAF100, isolated from non-filtered water from the water column of tank 6 of a marine aquarium containing stony-coral fragments. Water maintained at 26 degree C.</title>
        <authorList>
            <person name="Ruckert C."/>
            <person name="Franco A."/>
            <person name="Kalinowski J."/>
            <person name="Glaeser S."/>
        </authorList>
    </citation>
    <scope>NUCLEOTIDE SEQUENCE [LARGE SCALE GENOMIC DNA]</scope>
    <source>
        <strain evidence="1 2">THAF100</strain>
    </source>
</reference>
<dbReference type="Proteomes" id="UP000326936">
    <property type="component" value="Chromosome"/>
</dbReference>
<keyword evidence="2" id="KW-1185">Reference proteome</keyword>
<name>A0A5P9CNI2_9VIBR</name>
<sequence length="59" mass="6625">MDLADKTILFISLRTLEMNSGDLVANFVYTRGNNVKSYSLPNPSDWVVSFCPKIALAMR</sequence>
<proteinExistence type="predicted"/>
<accession>A0A5P9CNI2</accession>
<dbReference type="AlphaFoldDB" id="A0A5P9CNI2"/>